<evidence type="ECO:0000313" key="2">
    <source>
        <dbReference type="Proteomes" id="UP000008148"/>
    </source>
</evidence>
<dbReference type="AntiFam" id="ANF00204">
    <property type="entry name" value="Shadow ORF (opposite rpsA)"/>
</dbReference>
<dbReference type="EMBL" id="CP000822">
    <property type="protein sequence ID" value="ABV13285.1"/>
    <property type="molecule type" value="Genomic_DNA"/>
</dbReference>
<organism evidence="1 2">
    <name type="scientific">Citrobacter koseri (strain ATCC BAA-895 / CDC 4225-83 / SGSC4696)</name>
    <dbReference type="NCBI Taxonomy" id="290338"/>
    <lineage>
        <taxon>Bacteria</taxon>
        <taxon>Pseudomonadati</taxon>
        <taxon>Pseudomonadota</taxon>
        <taxon>Gammaproteobacteria</taxon>
        <taxon>Enterobacterales</taxon>
        <taxon>Enterobacteriaceae</taxon>
        <taxon>Citrobacter</taxon>
    </lineage>
</organism>
<accession>A8AIH3</accession>
<evidence type="ECO:0000313" key="1">
    <source>
        <dbReference type="EMBL" id="ABV13285.1"/>
    </source>
</evidence>
<dbReference type="KEGG" id="cko:CKO_02161"/>
<sequence length="408" mass="46001">MQNNCCDFVAFFVFTNCFFACNVPGDVRQVNQAVDAAVQADEDTEVSDRLDFTFNTVALVVGFRKLLPRVGFALFQAQGDTTTFFVDIQNHNFHYIANVNNFGRVDVFVGPIHFGNVNQAFNAFFDFNEAAVVGQVGHATSQFGTFWITLSDSYPRIFAQLFQAQRYTSTLTVELQHFNSDFVANVYDFARMLNAFPCHVGDVQQAVNATQINECTVVSEVLNDTFNFHAFLQVFQQLIAFCAVFGFDNGTTGNHNVVALLIQLDDFEFKLFAFQVQRVAHRTNVYQGTWQERTNTVQLNSEAALNFAVDNTGNSFSIFVSFFQRDPGFVTFRFFTGQQGFAEAVFYCIQSNVNFVANLDFQFALGVFELLSRNGGFRFQTSVNQYDIFINSNNNAANDGTRAGFDFF</sequence>
<reference evidence="1 2" key="1">
    <citation type="submission" date="2007-08" db="EMBL/GenBank/DDBJ databases">
        <authorList>
            <consortium name="The Citrobacter koseri Genome Sequencing Project"/>
            <person name="McClelland M."/>
            <person name="Sanderson E.K."/>
            <person name="Porwollik S."/>
            <person name="Spieth J."/>
            <person name="Clifton W.S."/>
            <person name="Latreille P."/>
            <person name="Courtney L."/>
            <person name="Wang C."/>
            <person name="Pepin K."/>
            <person name="Bhonagiri V."/>
            <person name="Nash W."/>
            <person name="Johnson M."/>
            <person name="Thiruvilangam P."/>
            <person name="Wilson R."/>
        </authorList>
    </citation>
    <scope>NUCLEOTIDE SEQUENCE [LARGE SCALE GENOMIC DNA]</scope>
    <source>
        <strain evidence="2">ATCC BAA-895 / CDC 4225-83 / SGSC4696</strain>
    </source>
</reference>
<name>A8AIH3_CITK8</name>
<dbReference type="HOGENOM" id="CLU_673861_0_0_6"/>
<dbReference type="Proteomes" id="UP000008148">
    <property type="component" value="Chromosome"/>
</dbReference>
<proteinExistence type="predicted"/>
<keyword evidence="2" id="KW-1185">Reference proteome</keyword>
<gene>
    <name evidence="1" type="ordered locus">CKO_02161</name>
</gene>
<protein>
    <submittedName>
        <fullName evidence="1">Uncharacterized protein</fullName>
    </submittedName>
</protein>
<dbReference type="AlphaFoldDB" id="A8AIH3"/>